<organism evidence="2 3">
    <name type="scientific">Triticum urartu</name>
    <name type="common">Red wild einkorn</name>
    <name type="synonym">Crithodium urartu</name>
    <dbReference type="NCBI Taxonomy" id="4572"/>
    <lineage>
        <taxon>Eukaryota</taxon>
        <taxon>Viridiplantae</taxon>
        <taxon>Streptophyta</taxon>
        <taxon>Embryophyta</taxon>
        <taxon>Tracheophyta</taxon>
        <taxon>Spermatophyta</taxon>
        <taxon>Magnoliopsida</taxon>
        <taxon>Liliopsida</taxon>
        <taxon>Poales</taxon>
        <taxon>Poaceae</taxon>
        <taxon>BOP clade</taxon>
        <taxon>Pooideae</taxon>
        <taxon>Triticodae</taxon>
        <taxon>Triticeae</taxon>
        <taxon>Triticinae</taxon>
        <taxon>Triticum</taxon>
    </lineage>
</organism>
<feature type="region of interest" description="Disordered" evidence="1">
    <location>
        <begin position="1"/>
        <end position="147"/>
    </location>
</feature>
<sequence length="233" mass="25019">KKKKEIGVGGALNSTSTPPVESETELGSDSTTGPRTGRPFSLLLAAEGSANKRIGAVKSPSRGHTSPHLHPHNRDPEQATHRPGPAPAPARSPATLRDEPRIGRGLRPPHHHLLPRGPPLPSRCVPPQTLAFLPPSRSAGAPGPRFVRRLIRPPGVRRVRVQGGQVGGGHLDRRPRQGLRLRRHPEESPGESPSAPPADPSSRAAVAGPRSLRIRPRPICLLPIPERFTCMYT</sequence>
<protein>
    <submittedName>
        <fullName evidence="2">Uncharacterized protein</fullName>
    </submittedName>
</protein>
<gene>
    <name evidence="2" type="primary">LOC125552848</name>
</gene>
<reference evidence="2" key="2">
    <citation type="submission" date="2018-03" db="EMBL/GenBank/DDBJ databases">
        <title>The Triticum urartu genome reveals the dynamic nature of wheat genome evolution.</title>
        <authorList>
            <person name="Ling H."/>
            <person name="Ma B."/>
            <person name="Shi X."/>
            <person name="Liu H."/>
            <person name="Dong L."/>
            <person name="Sun H."/>
            <person name="Cao Y."/>
            <person name="Gao Q."/>
            <person name="Zheng S."/>
            <person name="Li Y."/>
            <person name="Yu Y."/>
            <person name="Du H."/>
            <person name="Qi M."/>
            <person name="Li Y."/>
            <person name="Yu H."/>
            <person name="Cui Y."/>
            <person name="Wang N."/>
            <person name="Chen C."/>
            <person name="Wu H."/>
            <person name="Zhao Y."/>
            <person name="Zhang J."/>
            <person name="Li Y."/>
            <person name="Zhou W."/>
            <person name="Zhang B."/>
            <person name="Hu W."/>
            <person name="Eijk M."/>
            <person name="Tang J."/>
            <person name="Witsenboer H."/>
            <person name="Zhao S."/>
            <person name="Li Z."/>
            <person name="Zhang A."/>
            <person name="Wang D."/>
            <person name="Liang C."/>
        </authorList>
    </citation>
    <scope>NUCLEOTIDE SEQUENCE [LARGE SCALE GENOMIC DNA]</scope>
    <source>
        <strain evidence="2">cv. G1812</strain>
    </source>
</reference>
<feature type="compositionally biased region" description="Low complexity" evidence="1">
    <location>
        <begin position="200"/>
        <end position="210"/>
    </location>
</feature>
<reference evidence="3" key="1">
    <citation type="journal article" date="2013" name="Nature">
        <title>Draft genome of the wheat A-genome progenitor Triticum urartu.</title>
        <authorList>
            <person name="Ling H.Q."/>
            <person name="Zhao S."/>
            <person name="Liu D."/>
            <person name="Wang J."/>
            <person name="Sun H."/>
            <person name="Zhang C."/>
            <person name="Fan H."/>
            <person name="Li D."/>
            <person name="Dong L."/>
            <person name="Tao Y."/>
            <person name="Gao C."/>
            <person name="Wu H."/>
            <person name="Li Y."/>
            <person name="Cui Y."/>
            <person name="Guo X."/>
            <person name="Zheng S."/>
            <person name="Wang B."/>
            <person name="Yu K."/>
            <person name="Liang Q."/>
            <person name="Yang W."/>
            <person name="Lou X."/>
            <person name="Chen J."/>
            <person name="Feng M."/>
            <person name="Jian J."/>
            <person name="Zhang X."/>
            <person name="Luo G."/>
            <person name="Jiang Y."/>
            <person name="Liu J."/>
            <person name="Wang Z."/>
            <person name="Sha Y."/>
            <person name="Zhang B."/>
            <person name="Wu H."/>
            <person name="Tang D."/>
            <person name="Shen Q."/>
            <person name="Xue P."/>
            <person name="Zou S."/>
            <person name="Wang X."/>
            <person name="Liu X."/>
            <person name="Wang F."/>
            <person name="Yang Y."/>
            <person name="An X."/>
            <person name="Dong Z."/>
            <person name="Zhang K."/>
            <person name="Zhang X."/>
            <person name="Luo M.C."/>
            <person name="Dvorak J."/>
            <person name="Tong Y."/>
            <person name="Wang J."/>
            <person name="Yang H."/>
            <person name="Li Z."/>
            <person name="Wang D."/>
            <person name="Zhang A."/>
            <person name="Wang J."/>
        </authorList>
    </citation>
    <scope>NUCLEOTIDE SEQUENCE</scope>
    <source>
        <strain evidence="3">cv. G1812</strain>
    </source>
</reference>
<accession>A0A8R7U9B7</accession>
<evidence type="ECO:0000313" key="2">
    <source>
        <dbReference type="EnsemblPlants" id="TuG1812G0400003348.01.T04.cds328625"/>
    </source>
</evidence>
<dbReference type="Gramene" id="TuG1812G0400003348.01.T04">
    <property type="protein sequence ID" value="TuG1812G0400003348.01.T04.cds328625"/>
    <property type="gene ID" value="TuG1812G0400003348.01"/>
</dbReference>
<proteinExistence type="predicted"/>
<dbReference type="Proteomes" id="UP000015106">
    <property type="component" value="Chromosome 4"/>
</dbReference>
<evidence type="ECO:0000256" key="1">
    <source>
        <dbReference type="SAM" id="MobiDB-lite"/>
    </source>
</evidence>
<name>A0A8R7U9B7_TRIUA</name>
<feature type="region of interest" description="Disordered" evidence="1">
    <location>
        <begin position="160"/>
        <end position="210"/>
    </location>
</feature>
<dbReference type="EnsemblPlants" id="TuG1812G0400003348.01.T04">
    <property type="protein sequence ID" value="TuG1812G0400003348.01.T04.cds328625"/>
    <property type="gene ID" value="TuG1812G0400003348.01"/>
</dbReference>
<feature type="compositionally biased region" description="Polar residues" evidence="1">
    <location>
        <begin position="12"/>
        <end position="34"/>
    </location>
</feature>
<reference evidence="2" key="3">
    <citation type="submission" date="2022-06" db="UniProtKB">
        <authorList>
            <consortium name="EnsemblPlants"/>
        </authorList>
    </citation>
    <scope>IDENTIFICATION</scope>
</reference>
<evidence type="ECO:0000313" key="3">
    <source>
        <dbReference type="Proteomes" id="UP000015106"/>
    </source>
</evidence>
<keyword evidence="3" id="KW-1185">Reference proteome</keyword>
<dbReference type="AlphaFoldDB" id="A0A8R7U9B7"/>